<protein>
    <submittedName>
        <fullName evidence="1">Uncharacterized protein</fullName>
    </submittedName>
</protein>
<dbReference type="OrthoDB" id="4379145at2759"/>
<accession>A0A5N5WQK8</accession>
<gene>
    <name evidence="1" type="ORF">BDV29DRAFT_160297</name>
</gene>
<keyword evidence="2" id="KW-1185">Reference proteome</keyword>
<dbReference type="EMBL" id="ML732297">
    <property type="protein sequence ID" value="KAB8070589.1"/>
    <property type="molecule type" value="Genomic_DNA"/>
</dbReference>
<proteinExistence type="predicted"/>
<dbReference type="AlphaFoldDB" id="A0A5N5WQK8"/>
<organism evidence="1 2">
    <name type="scientific">Aspergillus leporis</name>
    <dbReference type="NCBI Taxonomy" id="41062"/>
    <lineage>
        <taxon>Eukaryota</taxon>
        <taxon>Fungi</taxon>
        <taxon>Dikarya</taxon>
        <taxon>Ascomycota</taxon>
        <taxon>Pezizomycotina</taxon>
        <taxon>Eurotiomycetes</taxon>
        <taxon>Eurotiomycetidae</taxon>
        <taxon>Eurotiales</taxon>
        <taxon>Aspergillaceae</taxon>
        <taxon>Aspergillus</taxon>
        <taxon>Aspergillus subgen. Circumdati</taxon>
    </lineage>
</organism>
<evidence type="ECO:0000313" key="1">
    <source>
        <dbReference type="EMBL" id="KAB8070589.1"/>
    </source>
</evidence>
<name>A0A5N5WQK8_9EURO</name>
<dbReference type="Proteomes" id="UP000326565">
    <property type="component" value="Unassembled WGS sequence"/>
</dbReference>
<reference evidence="1 2" key="1">
    <citation type="submission" date="2019-04" db="EMBL/GenBank/DDBJ databases">
        <title>Friends and foes A comparative genomics study of 23 Aspergillus species from section Flavi.</title>
        <authorList>
            <consortium name="DOE Joint Genome Institute"/>
            <person name="Kjaerbolling I."/>
            <person name="Vesth T."/>
            <person name="Frisvad J.C."/>
            <person name="Nybo J.L."/>
            <person name="Theobald S."/>
            <person name="Kildgaard S."/>
            <person name="Isbrandt T."/>
            <person name="Kuo A."/>
            <person name="Sato A."/>
            <person name="Lyhne E.K."/>
            <person name="Kogle M.E."/>
            <person name="Wiebenga A."/>
            <person name="Kun R.S."/>
            <person name="Lubbers R.J."/>
            <person name="Makela M.R."/>
            <person name="Barry K."/>
            <person name="Chovatia M."/>
            <person name="Clum A."/>
            <person name="Daum C."/>
            <person name="Haridas S."/>
            <person name="He G."/>
            <person name="LaButti K."/>
            <person name="Lipzen A."/>
            <person name="Mondo S."/>
            <person name="Riley R."/>
            <person name="Salamov A."/>
            <person name="Simmons B.A."/>
            <person name="Magnuson J.K."/>
            <person name="Henrissat B."/>
            <person name="Mortensen U.H."/>
            <person name="Larsen T.O."/>
            <person name="Devries R.P."/>
            <person name="Grigoriev I.V."/>
            <person name="Machida M."/>
            <person name="Baker S.E."/>
            <person name="Andersen M.R."/>
        </authorList>
    </citation>
    <scope>NUCLEOTIDE SEQUENCE [LARGE SCALE GENOMIC DNA]</scope>
    <source>
        <strain evidence="1 2">CBS 151.66</strain>
    </source>
</reference>
<evidence type="ECO:0000313" key="2">
    <source>
        <dbReference type="Proteomes" id="UP000326565"/>
    </source>
</evidence>
<sequence length="123" mass="14264">MSYTFDKVLRPSKEPLSTNILDDDISEKEHMPELFDGHLFADWKVVYRQNTIEHPNVFLCSNWAYHRLKDDLKPGDLFPPKEPSDDTTAYSVEDYVEKLENKFGLAVCDDDDPDRPFFLSGSC</sequence>